<organism evidence="3 4">
    <name type="scientific">Trapa incisa</name>
    <dbReference type="NCBI Taxonomy" id="236973"/>
    <lineage>
        <taxon>Eukaryota</taxon>
        <taxon>Viridiplantae</taxon>
        <taxon>Streptophyta</taxon>
        <taxon>Embryophyta</taxon>
        <taxon>Tracheophyta</taxon>
        <taxon>Spermatophyta</taxon>
        <taxon>Magnoliopsida</taxon>
        <taxon>eudicotyledons</taxon>
        <taxon>Gunneridae</taxon>
        <taxon>Pentapetalae</taxon>
        <taxon>rosids</taxon>
        <taxon>malvids</taxon>
        <taxon>Myrtales</taxon>
        <taxon>Lythraceae</taxon>
        <taxon>Trapa</taxon>
    </lineage>
</organism>
<dbReference type="Gene3D" id="3.40.250.10">
    <property type="entry name" value="Rhodanese-like domain"/>
    <property type="match status" value="1"/>
</dbReference>
<dbReference type="Proteomes" id="UP001345219">
    <property type="component" value="Chromosome 9"/>
</dbReference>
<dbReference type="SUPFAM" id="SSF52821">
    <property type="entry name" value="Rhodanese/Cell cycle control phosphatase"/>
    <property type="match status" value="1"/>
</dbReference>
<dbReference type="GO" id="GO:0071277">
    <property type="term" value="P:cellular response to calcium ion"/>
    <property type="evidence" value="ECO:0007669"/>
    <property type="project" value="InterPro"/>
</dbReference>
<dbReference type="AlphaFoldDB" id="A0AAN7GZB1"/>
<dbReference type="PANTHER" id="PTHR34209">
    <property type="entry name" value="RHODANESE/CELL CYCLE CONTROL PHOSPHATASE SUPERFAMILY PROTEIN"/>
    <property type="match status" value="1"/>
</dbReference>
<gene>
    <name evidence="3" type="ORF">SAY87_011419</name>
</gene>
<evidence type="ECO:0000256" key="1">
    <source>
        <dbReference type="SAM" id="MobiDB-lite"/>
    </source>
</evidence>
<evidence type="ECO:0000259" key="2">
    <source>
        <dbReference type="PROSITE" id="PS50206"/>
    </source>
</evidence>
<dbReference type="InterPro" id="IPR036873">
    <property type="entry name" value="Rhodanese-like_dom_sf"/>
</dbReference>
<evidence type="ECO:0000313" key="4">
    <source>
        <dbReference type="Proteomes" id="UP001345219"/>
    </source>
</evidence>
<dbReference type="Pfam" id="PF00581">
    <property type="entry name" value="Rhodanese"/>
    <property type="match status" value="1"/>
</dbReference>
<proteinExistence type="predicted"/>
<dbReference type="GO" id="GO:0009704">
    <property type="term" value="P:de-etiolation"/>
    <property type="evidence" value="ECO:0007669"/>
    <property type="project" value="InterPro"/>
</dbReference>
<dbReference type="PROSITE" id="PS50206">
    <property type="entry name" value="RHODANESE_3"/>
    <property type="match status" value="1"/>
</dbReference>
<feature type="region of interest" description="Disordered" evidence="1">
    <location>
        <begin position="619"/>
        <end position="670"/>
    </location>
</feature>
<comment type="caution">
    <text evidence="3">The sequence shown here is derived from an EMBL/GenBank/DDBJ whole genome shotgun (WGS) entry which is preliminary data.</text>
</comment>
<dbReference type="InterPro" id="IPR044690">
    <property type="entry name" value="CAS_plant"/>
</dbReference>
<protein>
    <recommendedName>
        <fullName evidence="2">Rhodanese domain-containing protein</fullName>
    </recommendedName>
</protein>
<sequence length="670" mass="72435">MTMLPVCSATTSCSSSHCQIPPNGGVRTLYSPRGDFEMKYVMDSVFLGSSSGKSFSKFSFKTQVTRFSTGDVINCIDRSISNSFLGPSNELYGKEKMNLKFVQGSEISVQQEGVMNFAEQHTVDVITNIPESMESGGITSIDVTPGPSTLTSDPQFMDNIPVTDVTPDSSTLTFDLQFTESSSSSEMKTSIGDIVSSFSDSLNASVENGQNTLSSSLDSVNTSISSIIKSATGALENAKSGLSSTVEQVGESAGVRLTDISRDFRGALSRSSLIGVDVLRRAVVTIEDSFGKGASFVVYSYSSAKEFLPSDIKDTLNVSEAKTAEILQPVGAVTQQVSFAVQELERNLGLDPSDPIVSFVLFLGTASALWAFYWVWTYSGYSGDLSPRLTFELLMGKENVVLIDVRPEILRETDGIPDLRRTARFRYSSVSLPEVDSSLRKLLKNGRDVEDGLIAAVIRNLKVVGDRSKVILMDADGTRSKGIARSLRKLGIKRSYLVEGGFRSWASEGLRIKGLKPETALTILNEEAEAILEEINPSPMQIFASGVGLVAGVYALTEWEKTLQLIGVFGLGQTIYRRFASYQDPEDFKQDLRQLLVPVKLGAQAFSWAAGKLETNGIGLPTSPSSSDVQNRVLQAAARHESQPSEDEGSREFSPEPVSPSAESGDLSEA</sequence>
<dbReference type="InterPro" id="IPR001763">
    <property type="entry name" value="Rhodanese-like_dom"/>
</dbReference>
<feature type="domain" description="Rhodanese" evidence="2">
    <location>
        <begin position="396"/>
        <end position="514"/>
    </location>
</feature>
<dbReference type="SMART" id="SM00450">
    <property type="entry name" value="RHOD"/>
    <property type="match status" value="1"/>
</dbReference>
<accession>A0AAN7GZB1</accession>
<dbReference type="GO" id="GO:0090333">
    <property type="term" value="P:regulation of stomatal closure"/>
    <property type="evidence" value="ECO:0007669"/>
    <property type="project" value="InterPro"/>
</dbReference>
<feature type="compositionally biased region" description="Polar residues" evidence="1">
    <location>
        <begin position="622"/>
        <end position="633"/>
    </location>
</feature>
<dbReference type="CDD" id="cd00158">
    <property type="entry name" value="RHOD"/>
    <property type="match status" value="1"/>
</dbReference>
<name>A0AAN7GZB1_9MYRT</name>
<evidence type="ECO:0000313" key="3">
    <source>
        <dbReference type="EMBL" id="KAK4745107.1"/>
    </source>
</evidence>
<keyword evidence="4" id="KW-1185">Reference proteome</keyword>
<feature type="compositionally biased region" description="Basic and acidic residues" evidence="1">
    <location>
        <begin position="638"/>
        <end position="654"/>
    </location>
</feature>
<dbReference type="EMBL" id="JAXIOK010000022">
    <property type="protein sequence ID" value="KAK4745107.1"/>
    <property type="molecule type" value="Genomic_DNA"/>
</dbReference>
<dbReference type="PANTHER" id="PTHR34209:SF3">
    <property type="entry name" value="RHODANESE_CELL CYCLE CONTROL PHOSPHATASE SUPERFAMILY PROTEIN"/>
    <property type="match status" value="1"/>
</dbReference>
<reference evidence="3 4" key="1">
    <citation type="journal article" date="2023" name="Hortic Res">
        <title>Pangenome of water caltrop reveals structural variations and asymmetric subgenome divergence after allopolyploidization.</title>
        <authorList>
            <person name="Zhang X."/>
            <person name="Chen Y."/>
            <person name="Wang L."/>
            <person name="Yuan Y."/>
            <person name="Fang M."/>
            <person name="Shi L."/>
            <person name="Lu R."/>
            <person name="Comes H.P."/>
            <person name="Ma Y."/>
            <person name="Chen Y."/>
            <person name="Huang G."/>
            <person name="Zhou Y."/>
            <person name="Zheng Z."/>
            <person name="Qiu Y."/>
        </authorList>
    </citation>
    <scope>NUCLEOTIDE SEQUENCE [LARGE SCALE GENOMIC DNA]</scope>
    <source>
        <tissue evidence="3">Roots</tissue>
    </source>
</reference>